<evidence type="ECO:0000259" key="3">
    <source>
        <dbReference type="PROSITE" id="PS50076"/>
    </source>
</evidence>
<keyword evidence="5" id="KW-1185">Reference proteome</keyword>
<dbReference type="CDD" id="cd06257">
    <property type="entry name" value="DnaJ"/>
    <property type="match status" value="1"/>
</dbReference>
<dbReference type="InterPro" id="IPR052276">
    <property type="entry name" value="Diphthamide-biosynth_chaperone"/>
</dbReference>
<feature type="domain" description="J" evidence="3">
    <location>
        <begin position="15"/>
        <end position="76"/>
    </location>
</feature>
<dbReference type="PANTHER" id="PTHR44240">
    <property type="entry name" value="DNAJ DOMAIN (PROKARYOTIC HEAT SHOCK PROTEIN)-RELATED"/>
    <property type="match status" value="1"/>
</dbReference>
<dbReference type="InterPro" id="IPR001623">
    <property type="entry name" value="DnaJ_domain"/>
</dbReference>
<keyword evidence="2" id="KW-1133">Transmembrane helix</keyword>
<feature type="transmembrane region" description="Helical" evidence="2">
    <location>
        <begin position="135"/>
        <end position="154"/>
    </location>
</feature>
<dbReference type="EMBL" id="SLWS01000012">
    <property type="protein sequence ID" value="TCO52367.1"/>
    <property type="molecule type" value="Genomic_DNA"/>
</dbReference>
<reference evidence="4 5" key="1">
    <citation type="submission" date="2019-03" db="EMBL/GenBank/DDBJ databases">
        <title>Genomic Encyclopedia of Type Strains, Phase IV (KMG-IV): sequencing the most valuable type-strain genomes for metagenomic binning, comparative biology and taxonomic classification.</title>
        <authorList>
            <person name="Goeker M."/>
        </authorList>
    </citation>
    <scope>NUCLEOTIDE SEQUENCE [LARGE SCALE GENOMIC DNA]</scope>
    <source>
        <strain evidence="4 5">DSM 45934</strain>
    </source>
</reference>
<dbReference type="PANTHER" id="PTHR44240:SF10">
    <property type="entry name" value="J DOMAIN-CONTAINING PROTEIN"/>
    <property type="match status" value="1"/>
</dbReference>
<dbReference type="PROSITE" id="PS00636">
    <property type="entry name" value="DNAJ_1"/>
    <property type="match status" value="1"/>
</dbReference>
<evidence type="ECO:0000313" key="4">
    <source>
        <dbReference type="EMBL" id="TCO52367.1"/>
    </source>
</evidence>
<gene>
    <name evidence="4" type="ORF">EV192_11299</name>
</gene>
<dbReference type="PRINTS" id="PR00625">
    <property type="entry name" value="JDOMAIN"/>
</dbReference>
<evidence type="ECO:0000313" key="5">
    <source>
        <dbReference type="Proteomes" id="UP000295680"/>
    </source>
</evidence>
<keyword evidence="2" id="KW-0812">Transmembrane</keyword>
<comment type="caution">
    <text evidence="4">The sequence shown here is derived from an EMBL/GenBank/DDBJ whole genome shotgun (WGS) entry which is preliminary data.</text>
</comment>
<sequence length="359" mass="39419">MHDTTEYRIGVHRVDYYELLGVPPTASTSEIRTAYRALAKVMHPDAGGTAGTFRLLREAYETLTDPERRADYDHGDDEEDEPPAPVAVRRAQPRIIRDDPDYLPALPDIPLDSIPWWYQLDATVVLSSGGHEREVILGAATLWAVLLLALILVSPPAPLFVVWALVLAGTGAALVRAHLAGPRSGVFAGHKVFGDPGAGSEHRAQRLTAKLLSQYLTRLPAARIFHGLAEPGSVFADVDHAVLCGRRLVLVESKMWLPGHYDIDEDGEIWRNDHPFRGGSIRLADHLAKFEDLWPDLEVRGALLLYPTRPGEITTDPTGARIPPLTPADFVRDIGGWLAKDPNKVDKHALAAVLDRVVS</sequence>
<dbReference type="InterPro" id="IPR036869">
    <property type="entry name" value="J_dom_sf"/>
</dbReference>
<name>A0A4R2J3X1_9PSEU</name>
<feature type="region of interest" description="Disordered" evidence="1">
    <location>
        <begin position="66"/>
        <end position="90"/>
    </location>
</feature>
<protein>
    <submittedName>
        <fullName evidence="4">DnaJ-like protein</fullName>
    </submittedName>
</protein>
<organism evidence="4 5">
    <name type="scientific">Actinocrispum wychmicini</name>
    <dbReference type="NCBI Taxonomy" id="1213861"/>
    <lineage>
        <taxon>Bacteria</taxon>
        <taxon>Bacillati</taxon>
        <taxon>Actinomycetota</taxon>
        <taxon>Actinomycetes</taxon>
        <taxon>Pseudonocardiales</taxon>
        <taxon>Pseudonocardiaceae</taxon>
        <taxon>Actinocrispum</taxon>
    </lineage>
</organism>
<dbReference type="SMART" id="SM00271">
    <property type="entry name" value="DnaJ"/>
    <property type="match status" value="1"/>
</dbReference>
<dbReference type="Proteomes" id="UP000295680">
    <property type="component" value="Unassembled WGS sequence"/>
</dbReference>
<keyword evidence="2" id="KW-0472">Membrane</keyword>
<evidence type="ECO:0000256" key="2">
    <source>
        <dbReference type="SAM" id="Phobius"/>
    </source>
</evidence>
<dbReference type="AlphaFoldDB" id="A0A4R2J3X1"/>
<dbReference type="InterPro" id="IPR018253">
    <property type="entry name" value="DnaJ_domain_CS"/>
</dbReference>
<proteinExistence type="predicted"/>
<dbReference type="SUPFAM" id="SSF46565">
    <property type="entry name" value="Chaperone J-domain"/>
    <property type="match status" value="1"/>
</dbReference>
<evidence type="ECO:0000256" key="1">
    <source>
        <dbReference type="SAM" id="MobiDB-lite"/>
    </source>
</evidence>
<dbReference type="Gene3D" id="1.10.287.110">
    <property type="entry name" value="DnaJ domain"/>
    <property type="match status" value="1"/>
</dbReference>
<dbReference type="PROSITE" id="PS50076">
    <property type="entry name" value="DNAJ_2"/>
    <property type="match status" value="1"/>
</dbReference>
<accession>A0A4R2J3X1</accession>
<dbReference type="Pfam" id="PF00226">
    <property type="entry name" value="DnaJ"/>
    <property type="match status" value="1"/>
</dbReference>